<dbReference type="InterPro" id="IPR012338">
    <property type="entry name" value="Beta-lactam/transpept-like"/>
</dbReference>
<comment type="pathway">
    <text evidence="2">Cell wall biogenesis; peptidoglycan biosynthesis.</text>
</comment>
<dbReference type="Gene3D" id="2.60.410.10">
    <property type="entry name" value="D-Ala-D-Ala carboxypeptidase, C-terminal domain"/>
    <property type="match status" value="1"/>
</dbReference>
<comment type="caution">
    <text evidence="18">The sequence shown here is derived from an EMBL/GenBank/DDBJ whole genome shotgun (WGS) entry which is preliminary data.</text>
</comment>
<evidence type="ECO:0000259" key="17">
    <source>
        <dbReference type="SMART" id="SM00936"/>
    </source>
</evidence>
<dbReference type="Pfam" id="PF00768">
    <property type="entry name" value="Peptidase_S11"/>
    <property type="match status" value="1"/>
</dbReference>
<dbReference type="AlphaFoldDB" id="A0A2N5GHI1"/>
<dbReference type="SMART" id="SM00936">
    <property type="entry name" value="PBP5_C"/>
    <property type="match status" value="1"/>
</dbReference>
<dbReference type="Proteomes" id="UP000234951">
    <property type="component" value="Unassembled WGS sequence"/>
</dbReference>
<comment type="similarity">
    <text evidence="3 15">Belongs to the peptidase S11 family.</text>
</comment>
<evidence type="ECO:0000256" key="16">
    <source>
        <dbReference type="SAM" id="SignalP"/>
    </source>
</evidence>
<evidence type="ECO:0000313" key="21">
    <source>
        <dbReference type="Proteomes" id="UP000235114"/>
    </source>
</evidence>
<dbReference type="InterPro" id="IPR001967">
    <property type="entry name" value="Peptidase_S11_N"/>
</dbReference>
<protein>
    <recommendedName>
        <fullName evidence="4">serine-type D-Ala-D-Ala carboxypeptidase</fullName>
        <ecNumber evidence="4">3.4.16.4</ecNumber>
    </recommendedName>
</protein>
<dbReference type="InterPro" id="IPR012907">
    <property type="entry name" value="Peptidase_S11_C"/>
</dbReference>
<dbReference type="EMBL" id="PGVA01000056">
    <property type="protein sequence ID" value="PLR80207.1"/>
    <property type="molecule type" value="Genomic_DNA"/>
</dbReference>
<evidence type="ECO:0000256" key="5">
    <source>
        <dbReference type="ARBA" id="ARBA00022645"/>
    </source>
</evidence>
<dbReference type="OrthoDB" id="9791132at2"/>
<reference evidence="19 21" key="2">
    <citation type="submission" date="2017-12" db="EMBL/GenBank/DDBJ databases">
        <title>Comparative Functional Genomics of Dry Heat Resistant strains isolated from the Viking Spacecraft.</title>
        <authorList>
            <person name="Seuylemezian A."/>
            <person name="Cooper K."/>
            <person name="Vaishampayan P."/>
        </authorList>
    </citation>
    <scope>NUCLEOTIDE SEQUENCE [LARGE SCALE GENOMIC DNA]</scope>
    <source>
        <strain evidence="19 21">ATCC 29669</strain>
    </source>
</reference>
<evidence type="ECO:0000256" key="15">
    <source>
        <dbReference type="RuleBase" id="RU004016"/>
    </source>
</evidence>
<dbReference type="SUPFAM" id="SSF56601">
    <property type="entry name" value="beta-lactamase/transpeptidase-like"/>
    <property type="match status" value="1"/>
</dbReference>
<reference evidence="18 20" key="1">
    <citation type="submission" date="2017-11" db="EMBL/GenBank/DDBJ databases">
        <title>Comparitive Functional Genomics of Dry Heat Resistant strains isolated from the Viking Spacecraft.</title>
        <authorList>
            <person name="Seuylemezian A."/>
            <person name="Cooper K."/>
            <person name="Vaishampayan P."/>
        </authorList>
    </citation>
    <scope>NUCLEOTIDE SEQUENCE [LARGE SCALE GENOMIC DNA]</scope>
    <source>
        <strain evidence="18 20">M4.6</strain>
    </source>
</reference>
<feature type="chain" id="PRO_5043159341" description="serine-type D-Ala-D-Ala carboxypeptidase" evidence="16">
    <location>
        <begin position="24"/>
        <end position="434"/>
    </location>
</feature>
<evidence type="ECO:0000256" key="7">
    <source>
        <dbReference type="ARBA" id="ARBA00022729"/>
    </source>
</evidence>
<dbReference type="RefSeq" id="WP_101578985.1">
    <property type="nucleotide sequence ID" value="NZ_PGVA01000056.1"/>
</dbReference>
<accession>A0A2N5GHI1</accession>
<feature type="binding site" evidence="14">
    <location>
        <position position="243"/>
    </location>
    <ligand>
        <name>substrate</name>
    </ligand>
</feature>
<comment type="catalytic activity">
    <reaction evidence="12">
        <text>Preferential cleavage: (Ac)2-L-Lys-D-Ala-|-D-Ala. Also transpeptidation of peptidyl-alanyl moieties that are N-acyl substituents of D-alanine.</text>
        <dbReference type="EC" id="3.4.16.4"/>
    </reaction>
</comment>
<dbReference type="GO" id="GO:0071555">
    <property type="term" value="P:cell wall organization"/>
    <property type="evidence" value="ECO:0007669"/>
    <property type="project" value="UniProtKB-KW"/>
</dbReference>
<dbReference type="SUPFAM" id="SSF69189">
    <property type="entry name" value="Penicillin-binding protein associated domain"/>
    <property type="match status" value="1"/>
</dbReference>
<feature type="signal peptide" evidence="16">
    <location>
        <begin position="1"/>
        <end position="23"/>
    </location>
</feature>
<keyword evidence="7 16" id="KW-0732">Signal</keyword>
<keyword evidence="11" id="KW-0961">Cell wall biogenesis/degradation</keyword>
<dbReference type="GO" id="GO:0009002">
    <property type="term" value="F:serine-type D-Ala-D-Ala carboxypeptidase activity"/>
    <property type="evidence" value="ECO:0007669"/>
    <property type="project" value="UniProtKB-EC"/>
</dbReference>
<keyword evidence="9" id="KW-0133">Cell shape</keyword>
<feature type="active site" evidence="13">
    <location>
        <position position="123"/>
    </location>
</feature>
<evidence type="ECO:0000313" key="20">
    <source>
        <dbReference type="Proteomes" id="UP000234951"/>
    </source>
</evidence>
<keyword evidence="10" id="KW-0573">Peptidoglycan synthesis</keyword>
<keyword evidence="6" id="KW-0645">Protease</keyword>
<evidence type="ECO:0000256" key="2">
    <source>
        <dbReference type="ARBA" id="ARBA00004752"/>
    </source>
</evidence>
<dbReference type="EMBL" id="PGVD01000109">
    <property type="protein sequence ID" value="PLR88146.1"/>
    <property type="molecule type" value="Genomic_DNA"/>
</dbReference>
<dbReference type="EC" id="3.4.16.4" evidence="4"/>
<dbReference type="PRINTS" id="PR00725">
    <property type="entry name" value="DADACBPTASE1"/>
</dbReference>
<dbReference type="InterPro" id="IPR015956">
    <property type="entry name" value="Peniciliin-bd_prot_C_sf"/>
</dbReference>
<sequence>MLLAILFLCFAAVFGGMPGKAEANTDALGLNAEAAILLDAKTGKIVYEKNADAVLGVASMAKMMTEYIVLEAINDKKISWDQKVKINEYVHKLSAAPDLSNVGLTQGEEYTVKELYQAMAIHSGNAATVALAEVISGTEQNFVTLMNEKAAELGLKDYKFVNSSGLNNSSLLGNHPAGNPDEENVMSARSTATLAFRLINDYPEVLETASKAELEFRDGRKYKNFNFMVPGLIYEYPGLDGLKTGSTDFAGYCFTATAEKNGQRFISVVMKTSSMDERFSESRKVLDYGFNNFTKEELVKGNYQVKNTKSLPIVKGKEDKVKIHSDKPIEMVIKNGEKENYTPVLVLDKDKLNKDGELTAPVKKGDKVGYLTIESKTDDGMGFLTEEGAKKVQVDVVAAENVEKANWFALSMRGIGGFFGDLWGSVSSSVKGWF</sequence>
<evidence type="ECO:0000256" key="4">
    <source>
        <dbReference type="ARBA" id="ARBA00012448"/>
    </source>
</evidence>
<evidence type="ECO:0000256" key="14">
    <source>
        <dbReference type="PIRSR" id="PIRSR618044-2"/>
    </source>
</evidence>
<dbReference type="PANTHER" id="PTHR21581:SF11">
    <property type="entry name" value="D-ALANYL-D-ALANINE CARBOXYPEPTIDASE DACA"/>
    <property type="match status" value="1"/>
</dbReference>
<evidence type="ECO:0000256" key="11">
    <source>
        <dbReference type="ARBA" id="ARBA00023316"/>
    </source>
</evidence>
<gene>
    <name evidence="18" type="ORF">CU635_19180</name>
    <name evidence="19" type="ORF">CVD25_22915</name>
</gene>
<dbReference type="Pfam" id="PF07943">
    <property type="entry name" value="PBP5_C"/>
    <property type="match status" value="1"/>
</dbReference>
<dbReference type="Gene3D" id="3.40.710.10">
    <property type="entry name" value="DD-peptidase/beta-lactamase superfamily"/>
    <property type="match status" value="1"/>
</dbReference>
<evidence type="ECO:0000256" key="3">
    <source>
        <dbReference type="ARBA" id="ARBA00007164"/>
    </source>
</evidence>
<evidence type="ECO:0000256" key="9">
    <source>
        <dbReference type="ARBA" id="ARBA00022960"/>
    </source>
</evidence>
<feature type="active site" description="Proton acceptor" evidence="13">
    <location>
        <position position="62"/>
    </location>
</feature>
<comment type="function">
    <text evidence="1">Removes C-terminal D-alanyl residues from sugar-peptide cell wall precursors.</text>
</comment>
<name>A0A2N5GHI1_9BACI</name>
<feature type="domain" description="Peptidase S11 D-Ala-D-Ala carboxypeptidase A C-terminal" evidence="17">
    <location>
        <begin position="293"/>
        <end position="404"/>
    </location>
</feature>
<evidence type="ECO:0000256" key="13">
    <source>
        <dbReference type="PIRSR" id="PIRSR618044-1"/>
    </source>
</evidence>
<evidence type="ECO:0000256" key="6">
    <source>
        <dbReference type="ARBA" id="ARBA00022670"/>
    </source>
</evidence>
<dbReference type="Proteomes" id="UP000235114">
    <property type="component" value="Unassembled WGS sequence"/>
</dbReference>
<dbReference type="GO" id="GO:0008360">
    <property type="term" value="P:regulation of cell shape"/>
    <property type="evidence" value="ECO:0007669"/>
    <property type="project" value="UniProtKB-KW"/>
</dbReference>
<evidence type="ECO:0000256" key="1">
    <source>
        <dbReference type="ARBA" id="ARBA00003217"/>
    </source>
</evidence>
<evidence type="ECO:0000313" key="18">
    <source>
        <dbReference type="EMBL" id="PLR80207.1"/>
    </source>
</evidence>
<feature type="active site" description="Acyl-ester intermediate" evidence="13">
    <location>
        <position position="59"/>
    </location>
</feature>
<evidence type="ECO:0000313" key="19">
    <source>
        <dbReference type="EMBL" id="PLR88146.1"/>
    </source>
</evidence>
<evidence type="ECO:0000256" key="8">
    <source>
        <dbReference type="ARBA" id="ARBA00022801"/>
    </source>
</evidence>
<evidence type="ECO:0000256" key="10">
    <source>
        <dbReference type="ARBA" id="ARBA00022984"/>
    </source>
</evidence>
<evidence type="ECO:0000256" key="12">
    <source>
        <dbReference type="ARBA" id="ARBA00034000"/>
    </source>
</evidence>
<keyword evidence="8" id="KW-0378">Hydrolase</keyword>
<proteinExistence type="inferred from homology"/>
<keyword evidence="5 18" id="KW-0121">Carboxypeptidase</keyword>
<dbReference type="GO" id="GO:0009252">
    <property type="term" value="P:peptidoglycan biosynthetic process"/>
    <property type="evidence" value="ECO:0007669"/>
    <property type="project" value="UniProtKB-UniPathway"/>
</dbReference>
<keyword evidence="21" id="KW-1185">Reference proteome</keyword>
<dbReference type="PANTHER" id="PTHR21581">
    <property type="entry name" value="D-ALANYL-D-ALANINE CARBOXYPEPTIDASE"/>
    <property type="match status" value="1"/>
</dbReference>
<dbReference type="InterPro" id="IPR037167">
    <property type="entry name" value="Peptidase_S11_C_sf"/>
</dbReference>
<organism evidence="18 20">
    <name type="scientific">Bacillus canaveralius</name>
    <dbReference type="NCBI Taxonomy" id="1403243"/>
    <lineage>
        <taxon>Bacteria</taxon>
        <taxon>Bacillati</taxon>
        <taxon>Bacillota</taxon>
        <taxon>Bacilli</taxon>
        <taxon>Bacillales</taxon>
        <taxon>Bacillaceae</taxon>
        <taxon>Bacillus</taxon>
    </lineage>
</organism>
<dbReference type="InterPro" id="IPR018044">
    <property type="entry name" value="Peptidase_S11"/>
</dbReference>
<dbReference type="GO" id="GO:0006508">
    <property type="term" value="P:proteolysis"/>
    <property type="evidence" value="ECO:0007669"/>
    <property type="project" value="UniProtKB-KW"/>
</dbReference>
<dbReference type="UniPathway" id="UPA00219"/>